<gene>
    <name evidence="3" type="ORF">VP01_265g20</name>
</gene>
<dbReference type="SMART" id="SM00293">
    <property type="entry name" value="PWWP"/>
    <property type="match status" value="1"/>
</dbReference>
<evidence type="ECO:0000313" key="4">
    <source>
        <dbReference type="Proteomes" id="UP000037035"/>
    </source>
</evidence>
<dbReference type="PROSITE" id="PS50812">
    <property type="entry name" value="PWWP"/>
    <property type="match status" value="1"/>
</dbReference>
<dbReference type="VEuPathDB" id="FungiDB:VP01_265g20"/>
<dbReference type="OrthoDB" id="62853at2759"/>
<evidence type="ECO:0000313" key="3">
    <source>
        <dbReference type="EMBL" id="KNZ55518.1"/>
    </source>
</evidence>
<feature type="compositionally biased region" description="Polar residues" evidence="1">
    <location>
        <begin position="480"/>
        <end position="491"/>
    </location>
</feature>
<feature type="region of interest" description="Disordered" evidence="1">
    <location>
        <begin position="414"/>
        <end position="578"/>
    </location>
</feature>
<feature type="compositionally biased region" description="Low complexity" evidence="1">
    <location>
        <begin position="192"/>
        <end position="208"/>
    </location>
</feature>
<dbReference type="STRING" id="27349.A0A0L6V430"/>
<dbReference type="SUPFAM" id="SSF63748">
    <property type="entry name" value="Tudor/PWWP/MBT"/>
    <property type="match status" value="1"/>
</dbReference>
<dbReference type="Gene3D" id="2.30.30.140">
    <property type="match status" value="1"/>
</dbReference>
<evidence type="ECO:0000256" key="1">
    <source>
        <dbReference type="SAM" id="MobiDB-lite"/>
    </source>
</evidence>
<feature type="compositionally biased region" description="Basic and acidic residues" evidence="1">
    <location>
        <begin position="339"/>
        <end position="358"/>
    </location>
</feature>
<feature type="compositionally biased region" description="Basic and acidic residues" evidence="1">
    <location>
        <begin position="528"/>
        <end position="545"/>
    </location>
</feature>
<feature type="compositionally biased region" description="Basic and acidic residues" evidence="1">
    <location>
        <begin position="492"/>
        <end position="517"/>
    </location>
</feature>
<dbReference type="CDD" id="cd05840">
    <property type="entry name" value="PWWP_ScIOC4-like"/>
    <property type="match status" value="1"/>
</dbReference>
<feature type="compositionally biased region" description="Basic and acidic residues" evidence="1">
    <location>
        <begin position="470"/>
        <end position="479"/>
    </location>
</feature>
<sequence>MPPKTPRQSGASLPNVATPNLPTFSHGDIVLAKVKGHPAWPARIVDPYASPLNLRDERKIASKNSYLVKFFKTADFAWMNAKEMSLLDPTEIRAFINNPNKKGADLKAAYQIALDPAAWEAEIEEFQMAIDEQQKALEIDELEPVDSENADKAVQAKSKQKRKRPSDAKTPTISTKKRKSVDARPPNASAKTSDTTESPTAAPTAAPAVKKRGKKKAEPEVPVDGKSVVREWRHRLQRLFLGKAELTEKMMPEIDGVFTDIEEFEMKTEWLTSSKLAKVLKRVGVLEDSKVPLDTKYNIRARARALQEKWRQQLGLGEESHRPSTTDGTDEAKVNPSPGHDDHGKENTDPTATKKEAEEVLTNGKQPPKPIESDDMKMDEDDSLPIKVANNSDEVKKVEATPIDVAIMTVPSTETAQEAIPTQTYGNGNDQATNGAAEAAQDEPQVTMVEPEATNVESGGVDCEPAPTRTESEAAESKADATNTVANVESSETAHREPEAGAAEGEKKALNGHHEPLLEETTDQSMADDPKSDKVLDASEPKVTEKTPAPEPDDDGEQMDCAVTPEPPVEDNIQVDEQ</sequence>
<reference evidence="3 4" key="1">
    <citation type="submission" date="2015-08" db="EMBL/GenBank/DDBJ databases">
        <title>Next Generation Sequencing and Analysis of the Genome of Puccinia sorghi L Schw, the Causal Agent of Maize Common Rust.</title>
        <authorList>
            <person name="Rochi L."/>
            <person name="Burguener G."/>
            <person name="Darino M."/>
            <person name="Turjanski A."/>
            <person name="Kreff E."/>
            <person name="Dieguez M.J."/>
            <person name="Sacco F."/>
        </authorList>
    </citation>
    <scope>NUCLEOTIDE SEQUENCE [LARGE SCALE GENOMIC DNA]</scope>
    <source>
        <strain evidence="3 4">RO10H11247</strain>
    </source>
</reference>
<dbReference type="Pfam" id="PF00855">
    <property type="entry name" value="PWWP"/>
    <property type="match status" value="1"/>
</dbReference>
<dbReference type="EMBL" id="LAVV01007568">
    <property type="protein sequence ID" value="KNZ55518.1"/>
    <property type="molecule type" value="Genomic_DNA"/>
</dbReference>
<dbReference type="InterPro" id="IPR035503">
    <property type="entry name" value="IOC4-like_PWWP"/>
</dbReference>
<feature type="region of interest" description="Disordered" evidence="1">
    <location>
        <begin position="311"/>
        <end position="390"/>
    </location>
</feature>
<proteinExistence type="predicted"/>
<dbReference type="InterPro" id="IPR000313">
    <property type="entry name" value="PWWP_dom"/>
</dbReference>
<organism evidence="3 4">
    <name type="scientific">Puccinia sorghi</name>
    <dbReference type="NCBI Taxonomy" id="27349"/>
    <lineage>
        <taxon>Eukaryota</taxon>
        <taxon>Fungi</taxon>
        <taxon>Dikarya</taxon>
        <taxon>Basidiomycota</taxon>
        <taxon>Pucciniomycotina</taxon>
        <taxon>Pucciniomycetes</taxon>
        <taxon>Pucciniales</taxon>
        <taxon>Pucciniaceae</taxon>
        <taxon>Puccinia</taxon>
    </lineage>
</organism>
<dbReference type="PANTHER" id="PTHR12550">
    <property type="entry name" value="HEPATOMA-DERIVED GROWTH FACTOR-RELATED"/>
    <property type="match status" value="1"/>
</dbReference>
<keyword evidence="4" id="KW-1185">Reference proteome</keyword>
<protein>
    <recommendedName>
        <fullName evidence="2">PWWP domain-containing protein</fullName>
    </recommendedName>
</protein>
<dbReference type="AlphaFoldDB" id="A0A0L6V430"/>
<accession>A0A0L6V430</accession>
<name>A0A0L6V430_9BASI</name>
<comment type="caution">
    <text evidence="3">The sequence shown here is derived from an EMBL/GenBank/DDBJ whole genome shotgun (WGS) entry which is preliminary data.</text>
</comment>
<dbReference type="PANTHER" id="PTHR12550:SF70">
    <property type="entry name" value="JIL-1 ANCHORING AND STABILIZING PROTEIN, ISOFORM A"/>
    <property type="match status" value="1"/>
</dbReference>
<feature type="domain" description="PWWP" evidence="2">
    <location>
        <begin position="26"/>
        <end position="79"/>
    </location>
</feature>
<dbReference type="Proteomes" id="UP000037035">
    <property type="component" value="Unassembled WGS sequence"/>
</dbReference>
<feature type="region of interest" description="Disordered" evidence="1">
    <location>
        <begin position="142"/>
        <end position="222"/>
    </location>
</feature>
<feature type="compositionally biased region" description="Polar residues" evidence="1">
    <location>
        <begin position="414"/>
        <end position="434"/>
    </location>
</feature>
<evidence type="ECO:0000259" key="2">
    <source>
        <dbReference type="PROSITE" id="PS50812"/>
    </source>
</evidence>